<gene>
    <name evidence="2" type="ORF">DXN05_17325</name>
</gene>
<dbReference type="Proteomes" id="UP000261284">
    <property type="component" value="Unassembled WGS sequence"/>
</dbReference>
<evidence type="ECO:0008006" key="4">
    <source>
        <dbReference type="Google" id="ProtNLM"/>
    </source>
</evidence>
<accession>A0A3E1NFK3</accession>
<keyword evidence="1" id="KW-0175">Coiled coil</keyword>
<proteinExistence type="predicted"/>
<sequence>MTIKKHVISGILALLLILFLVIKGHAQNWTGPVMIGSATDAPKTMLEVRKGIEEYEGAKGTLFTAPLFIGHSNDIGAGSPAEYLLLVPALITSTTGNNCAGMNGTLTFYRGNGGALNSATDYHVNIQSAYSNTYANLIPLSETSPVLTLYTVKYLGNDWLAVKMRDINGSGAAINFSGYWWNAIADGQLPRLVQESGVSNSTIFKSYQSVASNIMYASPAGSISIGTADAAAGYKLAVDGAALFTKAVVKARQSWPDYVFDSTYQLPHLDSVAAYIQQNKHLPEVPSAAEVQQHGVDLAANQAVLLKKMEELTLYMIDMKKQNDQLMQKNRELEQKMQQLQSEIKNK</sequence>
<evidence type="ECO:0000313" key="2">
    <source>
        <dbReference type="EMBL" id="RFM26756.1"/>
    </source>
</evidence>
<comment type="caution">
    <text evidence="2">The sequence shown here is derived from an EMBL/GenBank/DDBJ whole genome shotgun (WGS) entry which is preliminary data.</text>
</comment>
<keyword evidence="3" id="KW-1185">Reference proteome</keyword>
<name>A0A3E1NFK3_9BACT</name>
<evidence type="ECO:0000313" key="3">
    <source>
        <dbReference type="Proteomes" id="UP000261284"/>
    </source>
</evidence>
<organism evidence="2 3">
    <name type="scientific">Deminuibacter soli</name>
    <dbReference type="NCBI Taxonomy" id="2291815"/>
    <lineage>
        <taxon>Bacteria</taxon>
        <taxon>Pseudomonadati</taxon>
        <taxon>Bacteroidota</taxon>
        <taxon>Chitinophagia</taxon>
        <taxon>Chitinophagales</taxon>
        <taxon>Chitinophagaceae</taxon>
        <taxon>Deminuibacter</taxon>
    </lineage>
</organism>
<feature type="coiled-coil region" evidence="1">
    <location>
        <begin position="309"/>
        <end position="346"/>
    </location>
</feature>
<dbReference type="AlphaFoldDB" id="A0A3E1NFK3"/>
<evidence type="ECO:0000256" key="1">
    <source>
        <dbReference type="SAM" id="Coils"/>
    </source>
</evidence>
<protein>
    <recommendedName>
        <fullName evidence="4">Cell wall anchor protein</fullName>
    </recommendedName>
</protein>
<dbReference type="EMBL" id="QTJU01000007">
    <property type="protein sequence ID" value="RFM26756.1"/>
    <property type="molecule type" value="Genomic_DNA"/>
</dbReference>
<reference evidence="2 3" key="1">
    <citation type="submission" date="2018-08" db="EMBL/GenBank/DDBJ databases">
        <title>Chitinophagaceae sp. K23C18032701, a novel bacterium isolated from forest soil.</title>
        <authorList>
            <person name="Wang C."/>
        </authorList>
    </citation>
    <scope>NUCLEOTIDE SEQUENCE [LARGE SCALE GENOMIC DNA]</scope>
    <source>
        <strain evidence="2 3">K23C18032701</strain>
    </source>
</reference>